<comment type="similarity">
    <text evidence="1">Belongs to the RelB/DinJ antitoxin family.</text>
</comment>
<proteinExistence type="inferred from homology"/>
<dbReference type="Gene3D" id="1.10.1220.10">
    <property type="entry name" value="Met repressor-like"/>
    <property type="match status" value="1"/>
</dbReference>
<dbReference type="EMBL" id="VJXW01000009">
    <property type="protein sequence ID" value="TRW25574.1"/>
    <property type="molecule type" value="Genomic_DNA"/>
</dbReference>
<dbReference type="InterPro" id="IPR013321">
    <property type="entry name" value="Arc_rbn_hlx_hlx"/>
</dbReference>
<evidence type="ECO:0000256" key="1">
    <source>
        <dbReference type="ARBA" id="ARBA00010562"/>
    </source>
</evidence>
<dbReference type="GO" id="GO:0006355">
    <property type="term" value="P:regulation of DNA-templated transcription"/>
    <property type="evidence" value="ECO:0007669"/>
    <property type="project" value="InterPro"/>
</dbReference>
<evidence type="ECO:0000313" key="4">
    <source>
        <dbReference type="Proteomes" id="UP000319424"/>
    </source>
</evidence>
<comment type="caution">
    <text evidence="3">The sequence shown here is derived from an EMBL/GenBank/DDBJ whole genome shotgun (WGS) entry which is preliminary data.</text>
</comment>
<reference evidence="3 4" key="1">
    <citation type="submission" date="2019-07" db="EMBL/GenBank/DDBJ databases">
        <title>Criibacterium bergeronii gen. nov., sp. nov. isolated from human clinical samples.</title>
        <authorList>
            <person name="Maheux A.F."/>
            <person name="Boudreau D.K."/>
            <person name="Berube E."/>
            <person name="Brodeur S."/>
            <person name="Bernard K.A."/>
            <person name="Abed J.Y."/>
            <person name="Ducrey E."/>
            <person name="Guay E.F."/>
            <person name="Raymond F."/>
            <person name="Corbeil J."/>
            <person name="Domingo M.-C."/>
            <person name="Roy P.H."/>
            <person name="Boissinot M."/>
            <person name="Tocheva E.I."/>
            <person name="Omar R.F."/>
        </authorList>
    </citation>
    <scope>NUCLEOTIDE SEQUENCE [LARGE SCALE GENOMIC DNA]</scope>
    <source>
        <strain evidence="3 4">CCRI-24246</strain>
    </source>
</reference>
<dbReference type="AlphaFoldDB" id="A0A552V526"/>
<dbReference type="RefSeq" id="WP_144398296.1">
    <property type="nucleotide sequence ID" value="NZ_VJXW01000009.1"/>
</dbReference>
<sequence length="92" mass="10731">MAKVSTNINLDPVLKKNSQELLKELGMDLTTAVTIFLKQMVREQAFPFEIRRTTLNSKTIDALNEYKEMKDNPEKYKRYKSFSEALDEVLND</sequence>
<evidence type="ECO:0000313" key="3">
    <source>
        <dbReference type="EMBL" id="TRW25574.1"/>
    </source>
</evidence>
<organism evidence="3 4">
    <name type="scientific">Criibacterium bergeronii</name>
    <dbReference type="NCBI Taxonomy" id="1871336"/>
    <lineage>
        <taxon>Bacteria</taxon>
        <taxon>Bacillati</taxon>
        <taxon>Bacillota</taxon>
        <taxon>Clostridia</taxon>
        <taxon>Peptostreptococcales</taxon>
        <taxon>Filifactoraceae</taxon>
        <taxon>Criibacterium</taxon>
    </lineage>
</organism>
<protein>
    <submittedName>
        <fullName evidence="3">Type II toxin-antitoxin system RelB/DinJ family antitoxin</fullName>
    </submittedName>
</protein>
<accession>A0A552V526</accession>
<dbReference type="OrthoDB" id="9804867at2"/>
<dbReference type="PANTHER" id="PTHR38781">
    <property type="entry name" value="ANTITOXIN DINJ-RELATED"/>
    <property type="match status" value="1"/>
</dbReference>
<dbReference type="Proteomes" id="UP000319424">
    <property type="component" value="Unassembled WGS sequence"/>
</dbReference>
<dbReference type="InterPro" id="IPR007337">
    <property type="entry name" value="RelB/DinJ"/>
</dbReference>
<dbReference type="Pfam" id="PF04221">
    <property type="entry name" value="RelB"/>
    <property type="match status" value="1"/>
</dbReference>
<dbReference type="NCBIfam" id="TIGR02384">
    <property type="entry name" value="RelB_DinJ"/>
    <property type="match status" value="1"/>
</dbReference>
<gene>
    <name evidence="3" type="ORF">FL857_07150</name>
</gene>
<dbReference type="PANTHER" id="PTHR38781:SF1">
    <property type="entry name" value="ANTITOXIN DINJ-RELATED"/>
    <property type="match status" value="1"/>
</dbReference>
<name>A0A552V526_9FIRM</name>
<keyword evidence="2" id="KW-1277">Toxin-antitoxin system</keyword>
<evidence type="ECO:0000256" key="2">
    <source>
        <dbReference type="ARBA" id="ARBA00022649"/>
    </source>
</evidence>
<dbReference type="GO" id="GO:0006351">
    <property type="term" value="P:DNA-templated transcription"/>
    <property type="evidence" value="ECO:0007669"/>
    <property type="project" value="TreeGrafter"/>
</dbReference>